<sequence length="154" mass="18321">MSIIDDNKDKIKKELKQIIEKDENLLSHAELKNNAKRPHFMKDGIILDLNQEVFNSIHNASKLILEDDYIKKTYSPYHIEKKIREIIVKTFSENKTDRIRYLEEKIETLRNDLKAEVKDWLIRIPIYNLIIDGDIEMGKVKFFTLNESKAEEME</sequence>
<evidence type="ECO:0000313" key="2">
    <source>
        <dbReference type="EMBL" id="MBF4467874.1"/>
    </source>
</evidence>
<dbReference type="RefSeq" id="WP_278521539.1">
    <property type="nucleotide sequence ID" value="NZ_JADIIN010000005.1"/>
</dbReference>
<keyword evidence="1" id="KW-0175">Coiled coil</keyword>
<evidence type="ECO:0000313" key="3">
    <source>
        <dbReference type="Proteomes" id="UP000658733"/>
    </source>
</evidence>
<proteinExistence type="predicted"/>
<comment type="caution">
    <text evidence="2">The sequence shown here is derived from an EMBL/GenBank/DDBJ whole genome shotgun (WGS) entry which is preliminary data.</text>
</comment>
<protein>
    <submittedName>
        <fullName evidence="2">Uncharacterized protein</fullName>
    </submittedName>
</protein>
<feature type="coiled-coil region" evidence="1">
    <location>
        <begin position="92"/>
        <end position="119"/>
    </location>
</feature>
<dbReference type="AlphaFoldDB" id="A0A843AB29"/>
<name>A0A843AB29_METAZ</name>
<reference evidence="2" key="1">
    <citation type="submission" date="2020-10" db="EMBL/GenBank/DDBJ databases">
        <title>Dehalococcoides mccartyi of a TCE/Cr reducing biochatode.</title>
        <authorList>
            <person name="Matturro B."/>
        </authorList>
    </citation>
    <scope>NUCLEOTIDE SEQUENCE</scope>
    <source>
        <strain evidence="2">Bin4</strain>
    </source>
</reference>
<dbReference type="Proteomes" id="UP000658733">
    <property type="component" value="Unassembled WGS sequence"/>
</dbReference>
<accession>A0A843AB29</accession>
<gene>
    <name evidence="2" type="ORF">ISP01_00570</name>
</gene>
<evidence type="ECO:0000256" key="1">
    <source>
        <dbReference type="SAM" id="Coils"/>
    </source>
</evidence>
<dbReference type="EMBL" id="JADIIN010000005">
    <property type="protein sequence ID" value="MBF4467874.1"/>
    <property type="molecule type" value="Genomic_DNA"/>
</dbReference>
<organism evidence="2 3">
    <name type="scientific">Methanobrevibacter arboriphilus</name>
    <dbReference type="NCBI Taxonomy" id="39441"/>
    <lineage>
        <taxon>Archaea</taxon>
        <taxon>Methanobacteriati</taxon>
        <taxon>Methanobacteriota</taxon>
        <taxon>Methanomada group</taxon>
        <taxon>Methanobacteria</taxon>
        <taxon>Methanobacteriales</taxon>
        <taxon>Methanobacteriaceae</taxon>
        <taxon>Methanobrevibacter</taxon>
    </lineage>
</organism>